<dbReference type="EMBL" id="BTRK01000006">
    <property type="protein sequence ID" value="GMR61639.1"/>
    <property type="molecule type" value="Genomic_DNA"/>
</dbReference>
<reference evidence="2" key="1">
    <citation type="submission" date="2022-10" db="EMBL/GenBank/DDBJ databases">
        <title>Genome assembly of Pristionchus species.</title>
        <authorList>
            <person name="Yoshida K."/>
            <person name="Sommer R.J."/>
        </authorList>
    </citation>
    <scope>NUCLEOTIDE SEQUENCE [LARGE SCALE GENOMIC DNA]</scope>
    <source>
        <strain evidence="2">RS5460</strain>
    </source>
</reference>
<dbReference type="Proteomes" id="UP001328107">
    <property type="component" value="Unassembled WGS sequence"/>
</dbReference>
<proteinExistence type="predicted"/>
<gene>
    <name evidence="1" type="ORF">PMAYCL1PPCAC_31834</name>
</gene>
<feature type="non-terminal residue" evidence="1">
    <location>
        <position position="1"/>
    </location>
</feature>
<protein>
    <submittedName>
        <fullName evidence="1">Uncharacterized protein</fullName>
    </submittedName>
</protein>
<evidence type="ECO:0000313" key="2">
    <source>
        <dbReference type="Proteomes" id="UP001328107"/>
    </source>
</evidence>
<dbReference type="AlphaFoldDB" id="A0AAN5DEF9"/>
<organism evidence="1 2">
    <name type="scientific">Pristionchus mayeri</name>
    <dbReference type="NCBI Taxonomy" id="1317129"/>
    <lineage>
        <taxon>Eukaryota</taxon>
        <taxon>Metazoa</taxon>
        <taxon>Ecdysozoa</taxon>
        <taxon>Nematoda</taxon>
        <taxon>Chromadorea</taxon>
        <taxon>Rhabditida</taxon>
        <taxon>Rhabditina</taxon>
        <taxon>Diplogasteromorpha</taxon>
        <taxon>Diplogasteroidea</taxon>
        <taxon>Neodiplogasteridae</taxon>
        <taxon>Pristionchus</taxon>
    </lineage>
</organism>
<name>A0AAN5DEF9_9BILA</name>
<evidence type="ECO:0000313" key="1">
    <source>
        <dbReference type="EMBL" id="GMR61639.1"/>
    </source>
</evidence>
<keyword evidence="2" id="KW-1185">Reference proteome</keyword>
<comment type="caution">
    <text evidence="1">The sequence shown here is derived from an EMBL/GenBank/DDBJ whole genome shotgun (WGS) entry which is preliminary data.</text>
</comment>
<sequence length="150" mass="17960">DMRPEECEANEKNFFARAQKNPCQESYRYVHTLLEKMQQLFPGYAQFPQDRKCNYVLIAIEMFPAASRIEDFAIDHNGRFQPRQTLRNVRIETIRDDNSLISWNHHGHRAEVSFDYWHKMRHVKERNQMYPLLTSDQGDLLAVEDIILFE</sequence>
<accession>A0AAN5DEF9</accession>